<feature type="transmembrane region" description="Helical" evidence="1">
    <location>
        <begin position="91"/>
        <end position="110"/>
    </location>
</feature>
<keyword evidence="5" id="KW-1185">Reference proteome</keyword>
<dbReference type="FunFam" id="2.60.120.1440:FF:000001">
    <property type="entry name" value="Putative anti-sigma factor"/>
    <property type="match status" value="1"/>
</dbReference>
<evidence type="ECO:0000259" key="2">
    <source>
        <dbReference type="Pfam" id="PF04773"/>
    </source>
</evidence>
<organism evidence="4 5">
    <name type="scientific">Mucilaginibacter celer</name>
    <dbReference type="NCBI Taxonomy" id="2305508"/>
    <lineage>
        <taxon>Bacteria</taxon>
        <taxon>Pseudomonadati</taxon>
        <taxon>Bacteroidota</taxon>
        <taxon>Sphingobacteriia</taxon>
        <taxon>Sphingobacteriales</taxon>
        <taxon>Sphingobacteriaceae</taxon>
        <taxon>Mucilaginibacter</taxon>
    </lineage>
</organism>
<dbReference type="PANTHER" id="PTHR30273:SF2">
    <property type="entry name" value="PROTEIN FECR"/>
    <property type="match status" value="1"/>
</dbReference>
<dbReference type="KEGG" id="muh:HYN43_009705"/>
<evidence type="ECO:0000313" key="4">
    <source>
        <dbReference type="EMBL" id="AYL95546.1"/>
    </source>
</evidence>
<keyword evidence="1" id="KW-1133">Transmembrane helix</keyword>
<dbReference type="EMBL" id="CP032869">
    <property type="protein sequence ID" value="AYL95546.1"/>
    <property type="molecule type" value="Genomic_DNA"/>
</dbReference>
<sequence length="394" mass="43468">MSERIAYLFQQYFNKTETPAERDELMQFIIKSESETSVQRLMEEVFKSNQFEEDPFPAGARDRMLGAALGESVSDHLDEKIIPLRKQASKFIYIAAAVLVLALSFGIYRYRLQKSNETLAAGKLHHDVNPGGNKAILTLANGEKIELNDAKNGKLVQQGGTAVVKLANGSVAYVAGGQAAGTSLMNTMATPRGGQYRLQLPDGTVVMLNAESSISYPTAFSGKTRNVSITGEAYFEVAKNKKMPFIVSFGNQKVEVLGTHFDIRAYSEQPGKTTLLEGSVKISSQNQKQLLVPGQQAVYNIGAKKFEIKTVDTDDVVAWKNGLFLFDNTELDQVMSELGRWYDVKFEYQGIKPQLNFTGLVKKNIPLSKALKILETTGGIKFTIAADKVIIEKK</sequence>
<dbReference type="OrthoDB" id="1099963at2"/>
<feature type="domain" description="Protein FecR C-terminal" evidence="3">
    <location>
        <begin position="324"/>
        <end position="391"/>
    </location>
</feature>
<reference evidence="4 5" key="1">
    <citation type="submission" date="2018-10" db="EMBL/GenBank/DDBJ databases">
        <title>Genome sequencing of Mucilaginibacter sp. HYN0043.</title>
        <authorList>
            <person name="Kim M."/>
            <person name="Yi H."/>
        </authorList>
    </citation>
    <scope>NUCLEOTIDE SEQUENCE [LARGE SCALE GENOMIC DNA]</scope>
    <source>
        <strain evidence="4 5">HYN0043</strain>
    </source>
</reference>
<dbReference type="InterPro" id="IPR006860">
    <property type="entry name" value="FecR"/>
</dbReference>
<dbReference type="InterPro" id="IPR032508">
    <property type="entry name" value="FecR_C"/>
</dbReference>
<evidence type="ECO:0000313" key="5">
    <source>
        <dbReference type="Proteomes" id="UP000270046"/>
    </source>
</evidence>
<keyword evidence="1" id="KW-0812">Transmembrane</keyword>
<gene>
    <name evidence="4" type="ORF">HYN43_009705</name>
</gene>
<dbReference type="Pfam" id="PF04773">
    <property type="entry name" value="FecR"/>
    <property type="match status" value="1"/>
</dbReference>
<evidence type="ECO:0000256" key="1">
    <source>
        <dbReference type="SAM" id="Phobius"/>
    </source>
</evidence>
<dbReference type="InterPro" id="IPR012373">
    <property type="entry name" value="Ferrdict_sens_TM"/>
</dbReference>
<dbReference type="Gene3D" id="3.55.50.30">
    <property type="match status" value="1"/>
</dbReference>
<dbReference type="Gene3D" id="2.60.120.1440">
    <property type="match status" value="1"/>
</dbReference>
<dbReference type="AlphaFoldDB" id="A0A494VK86"/>
<keyword evidence="1" id="KW-0472">Membrane</keyword>
<dbReference type="RefSeq" id="WP_119411505.1">
    <property type="nucleotide sequence ID" value="NZ_CP032869.1"/>
</dbReference>
<dbReference type="Pfam" id="PF16344">
    <property type="entry name" value="FecR_C"/>
    <property type="match status" value="1"/>
</dbReference>
<proteinExistence type="predicted"/>
<accession>A0A494VK86</accession>
<feature type="domain" description="FecR protein" evidence="2">
    <location>
        <begin position="187"/>
        <end position="281"/>
    </location>
</feature>
<protein>
    <submittedName>
        <fullName evidence="4">DUF4974 domain-containing protein</fullName>
    </submittedName>
</protein>
<dbReference type="GO" id="GO:0016989">
    <property type="term" value="F:sigma factor antagonist activity"/>
    <property type="evidence" value="ECO:0007669"/>
    <property type="project" value="TreeGrafter"/>
</dbReference>
<evidence type="ECO:0000259" key="3">
    <source>
        <dbReference type="Pfam" id="PF16344"/>
    </source>
</evidence>
<dbReference type="Proteomes" id="UP000270046">
    <property type="component" value="Chromosome"/>
</dbReference>
<name>A0A494VK86_9SPHI</name>
<dbReference type="PANTHER" id="PTHR30273">
    <property type="entry name" value="PERIPLASMIC SIGNAL SENSOR AND SIGMA FACTOR ACTIVATOR FECR-RELATED"/>
    <property type="match status" value="1"/>
</dbReference>